<dbReference type="CDD" id="cd00093">
    <property type="entry name" value="HTH_XRE"/>
    <property type="match status" value="1"/>
</dbReference>
<dbReference type="AlphaFoldDB" id="A0A750HSP3"/>
<gene>
    <name evidence="3" type="ORF">G9F11_005067</name>
</gene>
<accession>A0A750HSP3</accession>
<evidence type="ECO:0000313" key="3">
    <source>
        <dbReference type="EMBL" id="HAF6262356.1"/>
    </source>
</evidence>
<protein>
    <submittedName>
        <fullName evidence="3">Helix-turn-helix domain-containing protein</fullName>
    </submittedName>
</protein>
<reference evidence="3" key="1">
    <citation type="journal article" date="2018" name="Genome Biol.">
        <title>SKESA: strategic k-mer extension for scrupulous assemblies.</title>
        <authorList>
            <person name="Souvorov A."/>
            <person name="Agarwala R."/>
            <person name="Lipman D.J."/>
        </authorList>
    </citation>
    <scope>NUCLEOTIDE SEQUENCE</scope>
    <source>
        <strain evidence="3">MA.CK_93/00001031</strain>
    </source>
</reference>
<feature type="compositionally biased region" description="Polar residues" evidence="1">
    <location>
        <begin position="135"/>
        <end position="160"/>
    </location>
</feature>
<dbReference type="InterPro" id="IPR010982">
    <property type="entry name" value="Lambda_DNA-bd_dom_sf"/>
</dbReference>
<organism evidence="3">
    <name type="scientific">Salmonella enterica</name>
    <name type="common">Salmonella choleraesuis</name>
    <dbReference type="NCBI Taxonomy" id="28901"/>
    <lineage>
        <taxon>Bacteria</taxon>
        <taxon>Pseudomonadati</taxon>
        <taxon>Pseudomonadota</taxon>
        <taxon>Gammaproteobacteria</taxon>
        <taxon>Enterobacterales</taxon>
        <taxon>Enterobacteriaceae</taxon>
        <taxon>Salmonella</taxon>
    </lineage>
</organism>
<dbReference type="EMBL" id="DAAVPY010000026">
    <property type="protein sequence ID" value="HAF6262356.1"/>
    <property type="molecule type" value="Genomic_DNA"/>
</dbReference>
<feature type="region of interest" description="Disordered" evidence="1">
    <location>
        <begin position="135"/>
        <end position="175"/>
    </location>
</feature>
<name>A0A750HSP3_SALER</name>
<comment type="caution">
    <text evidence="3">The sequence shown here is derived from an EMBL/GenBank/DDBJ whole genome shotgun (WGS) entry which is preliminary data.</text>
</comment>
<dbReference type="SMART" id="SM00530">
    <property type="entry name" value="HTH_XRE"/>
    <property type="match status" value="1"/>
</dbReference>
<sequence length="175" mass="19356">MKNPIRMLEDIAAQVAEGKTLLENIYRESSEDEKSDCLIACLLRSLEKTVDNAHKYVDNLKPTALIGYAPCNIGFRIQIARENLGMSEDDLAEKLDIHPGDVLTWEDGTDQPLAGMIIPLANALKCDPMWLLTGESSNHQSPATPVHQSRNQYSGQQRSAASDHASHHVKHQSQA</sequence>
<dbReference type="SUPFAM" id="SSF47413">
    <property type="entry name" value="lambda repressor-like DNA-binding domains"/>
    <property type="match status" value="1"/>
</dbReference>
<reference evidence="3" key="2">
    <citation type="submission" date="2020-02" db="EMBL/GenBank/DDBJ databases">
        <authorList>
            <consortium name="NCBI Pathogen Detection Project"/>
        </authorList>
    </citation>
    <scope>NUCLEOTIDE SEQUENCE</scope>
    <source>
        <strain evidence="3">MA.CK_93/00001031</strain>
    </source>
</reference>
<dbReference type="Pfam" id="PF01381">
    <property type="entry name" value="HTH_3"/>
    <property type="match status" value="1"/>
</dbReference>
<dbReference type="Gene3D" id="1.10.260.40">
    <property type="entry name" value="lambda repressor-like DNA-binding domains"/>
    <property type="match status" value="1"/>
</dbReference>
<evidence type="ECO:0000259" key="2">
    <source>
        <dbReference type="PROSITE" id="PS50943"/>
    </source>
</evidence>
<evidence type="ECO:0000256" key="1">
    <source>
        <dbReference type="SAM" id="MobiDB-lite"/>
    </source>
</evidence>
<feature type="domain" description="HTH cro/C1-type" evidence="2">
    <location>
        <begin position="77"/>
        <end position="131"/>
    </location>
</feature>
<proteinExistence type="predicted"/>
<dbReference type="GO" id="GO:0003677">
    <property type="term" value="F:DNA binding"/>
    <property type="evidence" value="ECO:0007669"/>
    <property type="project" value="InterPro"/>
</dbReference>
<dbReference type="InterPro" id="IPR001387">
    <property type="entry name" value="Cro/C1-type_HTH"/>
</dbReference>
<dbReference type="PROSITE" id="PS50943">
    <property type="entry name" value="HTH_CROC1"/>
    <property type="match status" value="1"/>
</dbReference>